<gene>
    <name evidence="9" type="ORF">KCU98_g1963</name>
</gene>
<feature type="transmembrane region" description="Helical" evidence="8">
    <location>
        <begin position="884"/>
        <end position="905"/>
    </location>
</feature>
<feature type="transmembrane region" description="Helical" evidence="8">
    <location>
        <begin position="606"/>
        <end position="626"/>
    </location>
</feature>
<evidence type="ECO:0000313" key="10">
    <source>
        <dbReference type="Proteomes" id="UP000729357"/>
    </source>
</evidence>
<dbReference type="PANTHER" id="PTHR31645">
    <property type="entry name" value="OLIGOPEPTIDE TRANSPORTER YGL114W-RELATED"/>
    <property type="match status" value="1"/>
</dbReference>
<comment type="caution">
    <text evidence="9">The sequence shown here is derived from an EMBL/GenBank/DDBJ whole genome shotgun (WGS) entry which is preliminary data.</text>
</comment>
<dbReference type="GO" id="GO:0000329">
    <property type="term" value="C:fungal-type vacuole membrane"/>
    <property type="evidence" value="ECO:0007669"/>
    <property type="project" value="TreeGrafter"/>
</dbReference>
<feature type="transmembrane region" description="Helical" evidence="8">
    <location>
        <begin position="638"/>
        <end position="656"/>
    </location>
</feature>
<evidence type="ECO:0000256" key="8">
    <source>
        <dbReference type="SAM" id="Phobius"/>
    </source>
</evidence>
<feature type="transmembrane region" description="Helical" evidence="8">
    <location>
        <begin position="100"/>
        <end position="123"/>
    </location>
</feature>
<dbReference type="EMBL" id="JAHFXS010000089">
    <property type="protein sequence ID" value="KAG9989338.1"/>
    <property type="molecule type" value="Genomic_DNA"/>
</dbReference>
<keyword evidence="3" id="KW-0813">Transport</keyword>
<feature type="transmembrane region" description="Helical" evidence="8">
    <location>
        <begin position="933"/>
        <end position="954"/>
    </location>
</feature>
<evidence type="ECO:0000256" key="3">
    <source>
        <dbReference type="ARBA" id="ARBA00022448"/>
    </source>
</evidence>
<comment type="similarity">
    <text evidence="2">Belongs to the oligopeptide OPT transporter family.</text>
</comment>
<evidence type="ECO:0000256" key="1">
    <source>
        <dbReference type="ARBA" id="ARBA00004141"/>
    </source>
</evidence>
<dbReference type="AlphaFoldDB" id="A0A9P8G1Y5"/>
<evidence type="ECO:0000256" key="4">
    <source>
        <dbReference type="ARBA" id="ARBA00022692"/>
    </source>
</evidence>
<dbReference type="Proteomes" id="UP000729357">
    <property type="component" value="Unassembled WGS sequence"/>
</dbReference>
<evidence type="ECO:0000256" key="7">
    <source>
        <dbReference type="SAM" id="MobiDB-lite"/>
    </source>
</evidence>
<feature type="transmembrane region" description="Helical" evidence="8">
    <location>
        <begin position="34"/>
        <end position="56"/>
    </location>
</feature>
<feature type="transmembrane region" description="Helical" evidence="8">
    <location>
        <begin position="356"/>
        <end position="378"/>
    </location>
</feature>
<feature type="region of interest" description="Disordered" evidence="7">
    <location>
        <begin position="419"/>
        <end position="456"/>
    </location>
</feature>
<feature type="transmembrane region" description="Helical" evidence="8">
    <location>
        <begin position="62"/>
        <end position="80"/>
    </location>
</feature>
<keyword evidence="6 8" id="KW-0472">Membrane</keyword>
<evidence type="ECO:0000256" key="5">
    <source>
        <dbReference type="ARBA" id="ARBA00022989"/>
    </source>
</evidence>
<organism evidence="9 10">
    <name type="scientific">Aureobasidium melanogenum</name>
    <name type="common">Aureobasidium pullulans var. melanogenum</name>
    <dbReference type="NCBI Taxonomy" id="46634"/>
    <lineage>
        <taxon>Eukaryota</taxon>
        <taxon>Fungi</taxon>
        <taxon>Dikarya</taxon>
        <taxon>Ascomycota</taxon>
        <taxon>Pezizomycotina</taxon>
        <taxon>Dothideomycetes</taxon>
        <taxon>Dothideomycetidae</taxon>
        <taxon>Dothideales</taxon>
        <taxon>Saccotheciaceae</taxon>
        <taxon>Aureobasidium</taxon>
    </lineage>
</organism>
<name>A0A9P8G1Y5_AURME</name>
<feature type="transmembrane region" description="Helical" evidence="8">
    <location>
        <begin position="261"/>
        <end position="282"/>
    </location>
</feature>
<proteinExistence type="inferred from homology"/>
<dbReference type="PANTHER" id="PTHR31645:SF0">
    <property type="entry name" value="OLIGOPEPTIDE TRANSPORTER YGL114W-RELATED"/>
    <property type="match status" value="1"/>
</dbReference>
<feature type="transmembrane region" description="Helical" evidence="8">
    <location>
        <begin position="463"/>
        <end position="483"/>
    </location>
</feature>
<protein>
    <submittedName>
        <fullName evidence="9">Oligopeptide transporter-like protein</fullName>
    </submittedName>
</protein>
<feature type="non-terminal residue" evidence="9">
    <location>
        <position position="1"/>
    </location>
</feature>
<accession>A0A9P8G1Y5</accession>
<feature type="transmembrane region" description="Helical" evidence="8">
    <location>
        <begin position="489"/>
        <end position="510"/>
    </location>
</feature>
<feature type="compositionally biased region" description="Basic and acidic residues" evidence="7">
    <location>
        <begin position="1"/>
        <end position="19"/>
    </location>
</feature>
<feature type="transmembrane region" description="Helical" evidence="8">
    <location>
        <begin position="775"/>
        <end position="795"/>
    </location>
</feature>
<feature type="transmembrane region" description="Helical" evidence="8">
    <location>
        <begin position="579"/>
        <end position="600"/>
    </location>
</feature>
<feature type="transmembrane region" description="Helical" evidence="8">
    <location>
        <begin position="735"/>
        <end position="763"/>
    </location>
</feature>
<evidence type="ECO:0000256" key="2">
    <source>
        <dbReference type="ARBA" id="ARBA00008807"/>
    </source>
</evidence>
<dbReference type="InterPro" id="IPR004813">
    <property type="entry name" value="OPT"/>
</dbReference>
<evidence type="ECO:0000256" key="6">
    <source>
        <dbReference type="ARBA" id="ARBA00023136"/>
    </source>
</evidence>
<feature type="transmembrane region" description="Helical" evidence="8">
    <location>
        <begin position="143"/>
        <end position="161"/>
    </location>
</feature>
<dbReference type="GO" id="GO:0035673">
    <property type="term" value="F:oligopeptide transmembrane transporter activity"/>
    <property type="evidence" value="ECO:0007669"/>
    <property type="project" value="InterPro"/>
</dbReference>
<dbReference type="Pfam" id="PF03169">
    <property type="entry name" value="OPT"/>
    <property type="match status" value="1"/>
</dbReference>
<keyword evidence="5 8" id="KW-1133">Transmembrane helix</keyword>
<reference evidence="9" key="2">
    <citation type="submission" date="2021-08" db="EMBL/GenBank/DDBJ databases">
        <authorList>
            <person name="Gostincar C."/>
            <person name="Sun X."/>
            <person name="Song Z."/>
            <person name="Gunde-Cimerman N."/>
        </authorList>
    </citation>
    <scope>NUCLEOTIDE SEQUENCE</scope>
    <source>
        <strain evidence="9">EXF-9298</strain>
    </source>
</reference>
<evidence type="ECO:0000313" key="9">
    <source>
        <dbReference type="EMBL" id="KAG9989338.1"/>
    </source>
</evidence>
<reference evidence="9" key="1">
    <citation type="journal article" date="2021" name="J Fungi (Basel)">
        <title>Virulence traits and population genomics of the black yeast Aureobasidium melanogenum.</title>
        <authorList>
            <person name="Cernosa A."/>
            <person name="Sun X."/>
            <person name="Gostincar C."/>
            <person name="Fang C."/>
            <person name="Gunde-Cimerman N."/>
            <person name="Song Z."/>
        </authorList>
    </citation>
    <scope>NUCLEOTIDE SEQUENCE</scope>
    <source>
        <strain evidence="9">EXF-9298</strain>
    </source>
</reference>
<feature type="transmembrane region" description="Helical" evidence="8">
    <location>
        <begin position="801"/>
        <end position="832"/>
    </location>
</feature>
<feature type="region of interest" description="Disordered" evidence="7">
    <location>
        <begin position="1"/>
        <end position="25"/>
    </location>
</feature>
<feature type="region of interest" description="Disordered" evidence="7">
    <location>
        <begin position="1033"/>
        <end position="1059"/>
    </location>
</feature>
<sequence>MAPDRGSVDNRNDMDRHSDAASVLSSRAQQPQNFTLRSLLLGLAIGTVICFSNTYFGLQTGWVSSMAMPSALLGFAWFKAVSRTLSYPFTPVENVLVQSVAGSVGTMPLGCGFVGVIPALEYLLKPEETQGEGTGVHLSLGKLIVWAVGICFFGVVFAVPLRRQVIIREKLKFPSGTATALMIGVLHGGEKDATIVHMDNDDQHQNGNTPVDQVEEEERRLIASAPTQRRSQQETAVPESQADVEALDKDHQADWKARIKLLTLSFGLSAIYTLMSYFVPFIHDIPFLGMYLAKDWLWTLNPSPAYIGQGIIMGPATTLHMLLGAILGWGILSPLSKARGWAPGAVDDWEKGSKGWIVWVSLAIMLADSIVSLGWLVLRPTIQLLRVFGPRAKDSLARGTWKEDLRNFAHPHMRGYSPVNLNEPDHESPETDGLISGATQSKKTAQDAPEPDAPPEHLISNKVTLIGLVLSLTACVGAVHFAFANLIPFALTLLSLVLALLLSIMGVRALGETDLNPVSGISKLTQLFFALVTPSGSPNAVIVNLIAGAISESGALQAGDLLQDLKTGHLLGASPKAQFWGQILGSTFGAVISACIYKLYTRVYEVPGGMFQVPTAYVWVFTARLVTGQGLPPMVGEWAAGAAAVFAVFTAMRIYGNSIGAKWTPFVPGGIAVAVEDVTLFALATTCTTIVSIIQQCNYIANWHDLRVQQYEQSIIVKGNPALALGPLSRGFNAVLFWTILYFYNVDSITMLFWAIALVFSVWNIRPRWLQRWQGVISWVSKVLAVVLPAIFSALRKGFQVNAGFIGTLILMNLLMLVSFAFGAVCVILILFKYLRAKIGFDSYASASASKSYAAGSVAAVETTTSRVGRSAPRGLRTRVDGWLVVRFTIAFLILSGFEIFLISFEINRYHKTKHAKIAGAPDFGVRASVVDVLNYLPGVTASLLAFLLFGTTAQQRAMYAPMLAALHPARWRRRPKSARFSGNVDQWRRMDTDGSRPSQQTIHGDIEMQMPMRKDKVTRTIVTTVESEEVLFSPPPIPKDTRGHVAVLDDRDKRRLTR</sequence>
<keyword evidence="4 8" id="KW-0812">Transmembrane</keyword>
<keyword evidence="10" id="KW-1185">Reference proteome</keyword>
<comment type="subcellular location">
    <subcellularLocation>
        <location evidence="1">Membrane</location>
        <topology evidence="1">Multi-pass membrane protein</topology>
    </subcellularLocation>
</comment>
<dbReference type="InterPro" id="IPR045035">
    <property type="entry name" value="YSL-like"/>
</dbReference>
<feature type="compositionally biased region" description="Basic and acidic residues" evidence="7">
    <location>
        <begin position="1040"/>
        <end position="1059"/>
    </location>
</feature>
<dbReference type="NCBIfam" id="TIGR00728">
    <property type="entry name" value="OPT_sfam"/>
    <property type="match status" value="1"/>
</dbReference>